<dbReference type="GO" id="GO:0046933">
    <property type="term" value="F:proton-transporting ATP synthase activity, rotational mechanism"/>
    <property type="evidence" value="ECO:0007669"/>
    <property type="project" value="InterPro"/>
</dbReference>
<name>A0A2G2YGI7_CAPAN</name>
<dbReference type="OMA" id="NCHERIR"/>
<dbReference type="STRING" id="4072.A0A2G2YGI7"/>
<organism evidence="1 2">
    <name type="scientific">Capsicum annuum</name>
    <name type="common">Capsicum pepper</name>
    <dbReference type="NCBI Taxonomy" id="4072"/>
    <lineage>
        <taxon>Eukaryota</taxon>
        <taxon>Viridiplantae</taxon>
        <taxon>Streptophyta</taxon>
        <taxon>Embryophyta</taxon>
        <taxon>Tracheophyta</taxon>
        <taxon>Spermatophyta</taxon>
        <taxon>Magnoliopsida</taxon>
        <taxon>eudicotyledons</taxon>
        <taxon>Gunneridae</taxon>
        <taxon>Pentapetalae</taxon>
        <taxon>asterids</taxon>
        <taxon>lamiids</taxon>
        <taxon>Solanales</taxon>
        <taxon>Solanaceae</taxon>
        <taxon>Solanoideae</taxon>
        <taxon>Capsiceae</taxon>
        <taxon>Capsicum</taxon>
    </lineage>
</organism>
<evidence type="ECO:0000313" key="2">
    <source>
        <dbReference type="Proteomes" id="UP000222542"/>
    </source>
</evidence>
<dbReference type="PANTHER" id="PTHR48082">
    <property type="entry name" value="ATP SYNTHASE SUBUNIT ALPHA, MITOCHONDRIAL"/>
    <property type="match status" value="1"/>
</dbReference>
<sequence length="116" mass="13310">MLGYVVNGLRLPIDGRGDLNCHERIRVEVKASNIIEHKSVHEPMQIGLKVEDSLVSIGCFQREFIIWDRLTRKMAININTILNQKKLNSRVNSENETLCYVFVEIVRKCSTVAQLV</sequence>
<dbReference type="InterPro" id="IPR027417">
    <property type="entry name" value="P-loop_NTPase"/>
</dbReference>
<protein>
    <submittedName>
        <fullName evidence="1">Uncharacterized protein</fullName>
    </submittedName>
</protein>
<dbReference type="GO" id="GO:0045259">
    <property type="term" value="C:proton-transporting ATP synthase complex"/>
    <property type="evidence" value="ECO:0007669"/>
    <property type="project" value="InterPro"/>
</dbReference>
<dbReference type="Gramene" id="PHT68863">
    <property type="protein sequence ID" value="PHT68863"/>
    <property type="gene ID" value="T459_28350"/>
</dbReference>
<dbReference type="Proteomes" id="UP000222542">
    <property type="component" value="Unassembled WGS sequence"/>
</dbReference>
<dbReference type="InterPro" id="IPR005294">
    <property type="entry name" value="ATP_synth_F1_asu"/>
</dbReference>
<proteinExistence type="predicted"/>
<dbReference type="AlphaFoldDB" id="A0A2G2YGI7"/>
<evidence type="ECO:0000313" key="1">
    <source>
        <dbReference type="EMBL" id="PHT68863.1"/>
    </source>
</evidence>
<keyword evidence="2" id="KW-1185">Reference proteome</keyword>
<dbReference type="PANTHER" id="PTHR48082:SF2">
    <property type="entry name" value="ATP SYNTHASE SUBUNIT ALPHA, MITOCHONDRIAL"/>
    <property type="match status" value="1"/>
</dbReference>
<accession>A0A2G2YGI7</accession>
<dbReference type="Gene3D" id="3.40.50.300">
    <property type="entry name" value="P-loop containing nucleotide triphosphate hydrolases"/>
    <property type="match status" value="1"/>
</dbReference>
<reference evidence="1 2" key="1">
    <citation type="journal article" date="2014" name="Nat. Genet.">
        <title>Genome sequence of the hot pepper provides insights into the evolution of pungency in Capsicum species.</title>
        <authorList>
            <person name="Kim S."/>
            <person name="Park M."/>
            <person name="Yeom S.I."/>
            <person name="Kim Y.M."/>
            <person name="Lee J.M."/>
            <person name="Lee H.A."/>
            <person name="Seo E."/>
            <person name="Choi J."/>
            <person name="Cheong K."/>
            <person name="Kim K.T."/>
            <person name="Jung K."/>
            <person name="Lee G.W."/>
            <person name="Oh S.K."/>
            <person name="Bae C."/>
            <person name="Kim S.B."/>
            <person name="Lee H.Y."/>
            <person name="Kim S.Y."/>
            <person name="Kim M.S."/>
            <person name="Kang B.C."/>
            <person name="Jo Y.D."/>
            <person name="Yang H.B."/>
            <person name="Jeong H.J."/>
            <person name="Kang W.H."/>
            <person name="Kwon J.K."/>
            <person name="Shin C."/>
            <person name="Lim J.Y."/>
            <person name="Park J.H."/>
            <person name="Huh J.H."/>
            <person name="Kim J.S."/>
            <person name="Kim B.D."/>
            <person name="Cohen O."/>
            <person name="Paran I."/>
            <person name="Suh M.C."/>
            <person name="Lee S.B."/>
            <person name="Kim Y.K."/>
            <person name="Shin Y."/>
            <person name="Noh S.J."/>
            <person name="Park J."/>
            <person name="Seo Y.S."/>
            <person name="Kwon S.Y."/>
            <person name="Kim H.A."/>
            <person name="Park J.M."/>
            <person name="Kim H.J."/>
            <person name="Choi S.B."/>
            <person name="Bosland P.W."/>
            <person name="Reeves G."/>
            <person name="Jo S.H."/>
            <person name="Lee B.W."/>
            <person name="Cho H.T."/>
            <person name="Choi H.S."/>
            <person name="Lee M.S."/>
            <person name="Yu Y."/>
            <person name="Do Choi Y."/>
            <person name="Park B.S."/>
            <person name="van Deynze A."/>
            <person name="Ashrafi H."/>
            <person name="Hill T."/>
            <person name="Kim W.T."/>
            <person name="Pai H.S."/>
            <person name="Ahn H.K."/>
            <person name="Yeam I."/>
            <person name="Giovannoni J.J."/>
            <person name="Rose J.K."/>
            <person name="Sorensen I."/>
            <person name="Lee S.J."/>
            <person name="Kim R.W."/>
            <person name="Choi I.Y."/>
            <person name="Choi B.S."/>
            <person name="Lim J.S."/>
            <person name="Lee Y.H."/>
            <person name="Choi D."/>
        </authorList>
    </citation>
    <scope>NUCLEOTIDE SEQUENCE [LARGE SCALE GENOMIC DNA]</scope>
    <source>
        <strain evidence="2">cv. CM334</strain>
    </source>
</reference>
<comment type="caution">
    <text evidence="1">The sequence shown here is derived from an EMBL/GenBank/DDBJ whole genome shotgun (WGS) entry which is preliminary data.</text>
</comment>
<gene>
    <name evidence="1" type="ORF">T459_28350</name>
</gene>
<dbReference type="EMBL" id="AYRZ02000011">
    <property type="protein sequence ID" value="PHT68863.1"/>
    <property type="molecule type" value="Genomic_DNA"/>
</dbReference>
<dbReference type="SUPFAM" id="SSF52540">
    <property type="entry name" value="P-loop containing nucleoside triphosphate hydrolases"/>
    <property type="match status" value="1"/>
</dbReference>
<reference evidence="1 2" key="2">
    <citation type="journal article" date="2017" name="Genome Biol.">
        <title>New reference genome sequences of hot pepper reveal the massive evolution of plant disease-resistance genes by retroduplication.</title>
        <authorList>
            <person name="Kim S."/>
            <person name="Park J."/>
            <person name="Yeom S.I."/>
            <person name="Kim Y.M."/>
            <person name="Seo E."/>
            <person name="Kim K.T."/>
            <person name="Kim M.S."/>
            <person name="Lee J.M."/>
            <person name="Cheong K."/>
            <person name="Shin H.S."/>
            <person name="Kim S.B."/>
            <person name="Han K."/>
            <person name="Lee J."/>
            <person name="Park M."/>
            <person name="Lee H.A."/>
            <person name="Lee H.Y."/>
            <person name="Lee Y."/>
            <person name="Oh S."/>
            <person name="Lee J.H."/>
            <person name="Choi E."/>
            <person name="Choi E."/>
            <person name="Lee S.E."/>
            <person name="Jeon J."/>
            <person name="Kim H."/>
            <person name="Choi G."/>
            <person name="Song H."/>
            <person name="Lee J."/>
            <person name="Lee S.C."/>
            <person name="Kwon J.K."/>
            <person name="Lee H.Y."/>
            <person name="Koo N."/>
            <person name="Hong Y."/>
            <person name="Kim R.W."/>
            <person name="Kang W.H."/>
            <person name="Huh J.H."/>
            <person name="Kang B.C."/>
            <person name="Yang T.J."/>
            <person name="Lee Y.H."/>
            <person name="Bennetzen J.L."/>
            <person name="Choi D."/>
        </authorList>
    </citation>
    <scope>NUCLEOTIDE SEQUENCE [LARGE SCALE GENOMIC DNA]</scope>
    <source>
        <strain evidence="2">cv. CM334</strain>
    </source>
</reference>